<sequence>MSSRFNRQGFSNRVRAKDDDPFVEGAGQHAQAGTDQDVHASSQASDIDVTTGMLDQKSRSTKYHFTHDQLNHADEISRPAE</sequence>
<evidence type="ECO:0000313" key="3">
    <source>
        <dbReference type="Proteomes" id="UP000325780"/>
    </source>
</evidence>
<evidence type="ECO:0000256" key="1">
    <source>
        <dbReference type="SAM" id="MobiDB-lite"/>
    </source>
</evidence>
<dbReference type="EMBL" id="ML742089">
    <property type="protein sequence ID" value="KAE8150651.1"/>
    <property type="molecule type" value="Genomic_DNA"/>
</dbReference>
<reference evidence="2 3" key="1">
    <citation type="submission" date="2019-04" db="EMBL/GenBank/DDBJ databases">
        <title>Friends and foes A comparative genomics study of 23 Aspergillus species from section Flavi.</title>
        <authorList>
            <consortium name="DOE Joint Genome Institute"/>
            <person name="Kjaerbolling I."/>
            <person name="Vesth T."/>
            <person name="Frisvad J.C."/>
            <person name="Nybo J.L."/>
            <person name="Theobald S."/>
            <person name="Kildgaard S."/>
            <person name="Isbrandt T."/>
            <person name="Kuo A."/>
            <person name="Sato A."/>
            <person name="Lyhne E.K."/>
            <person name="Kogle M.E."/>
            <person name="Wiebenga A."/>
            <person name="Kun R.S."/>
            <person name="Lubbers R.J."/>
            <person name="Makela M.R."/>
            <person name="Barry K."/>
            <person name="Chovatia M."/>
            <person name="Clum A."/>
            <person name="Daum C."/>
            <person name="Haridas S."/>
            <person name="He G."/>
            <person name="LaButti K."/>
            <person name="Lipzen A."/>
            <person name="Mondo S."/>
            <person name="Riley R."/>
            <person name="Salamov A."/>
            <person name="Simmons B.A."/>
            <person name="Magnuson J.K."/>
            <person name="Henrissat B."/>
            <person name="Mortensen U.H."/>
            <person name="Larsen T.O."/>
            <person name="Devries R.P."/>
            <person name="Grigoriev I.V."/>
            <person name="Machida M."/>
            <person name="Baker S.E."/>
            <person name="Andersen M.R."/>
        </authorList>
    </citation>
    <scope>NUCLEOTIDE SEQUENCE [LARGE SCALE GENOMIC DNA]</scope>
    <source>
        <strain evidence="2 3">IBT 18842</strain>
    </source>
</reference>
<protein>
    <submittedName>
        <fullName evidence="2">Uncharacterized protein</fullName>
    </submittedName>
</protein>
<feature type="compositionally biased region" description="Basic and acidic residues" evidence="1">
    <location>
        <begin position="65"/>
        <end position="81"/>
    </location>
</feature>
<proteinExistence type="predicted"/>
<accession>A0A5N6TX46</accession>
<name>A0A5N6TX46_ASPAV</name>
<dbReference type="OrthoDB" id="2137750at2759"/>
<feature type="compositionally biased region" description="Polar residues" evidence="1">
    <location>
        <begin position="31"/>
        <end position="45"/>
    </location>
</feature>
<gene>
    <name evidence="2" type="ORF">BDV25DRAFT_154050</name>
</gene>
<dbReference type="Proteomes" id="UP000325780">
    <property type="component" value="Unassembled WGS sequence"/>
</dbReference>
<feature type="region of interest" description="Disordered" evidence="1">
    <location>
        <begin position="1"/>
        <end position="81"/>
    </location>
</feature>
<feature type="compositionally biased region" description="Polar residues" evidence="1">
    <location>
        <begin position="1"/>
        <end position="11"/>
    </location>
</feature>
<evidence type="ECO:0000313" key="2">
    <source>
        <dbReference type="EMBL" id="KAE8150651.1"/>
    </source>
</evidence>
<keyword evidence="3" id="KW-1185">Reference proteome</keyword>
<organism evidence="2 3">
    <name type="scientific">Aspergillus avenaceus</name>
    <dbReference type="NCBI Taxonomy" id="36643"/>
    <lineage>
        <taxon>Eukaryota</taxon>
        <taxon>Fungi</taxon>
        <taxon>Dikarya</taxon>
        <taxon>Ascomycota</taxon>
        <taxon>Pezizomycotina</taxon>
        <taxon>Eurotiomycetes</taxon>
        <taxon>Eurotiomycetidae</taxon>
        <taxon>Eurotiales</taxon>
        <taxon>Aspergillaceae</taxon>
        <taxon>Aspergillus</taxon>
        <taxon>Aspergillus subgen. Circumdati</taxon>
    </lineage>
</organism>
<dbReference type="AlphaFoldDB" id="A0A5N6TX46"/>